<dbReference type="HOGENOM" id="CLU_1579535_0_0_1"/>
<gene>
    <name evidence="2" type="ORF">S40285_10459</name>
</gene>
<dbReference type="EMBL" id="KL660863">
    <property type="protein sequence ID" value="KFA61255.1"/>
    <property type="molecule type" value="Genomic_DNA"/>
</dbReference>
<dbReference type="AlphaFoldDB" id="A0A084QBC0"/>
<feature type="region of interest" description="Disordered" evidence="1">
    <location>
        <begin position="87"/>
        <end position="111"/>
    </location>
</feature>
<sequence>MWKQDLIPKNIYWMPGFELMDEEKKSQVEGVQLRKLREDPHLPAPGDRAPSGSEHCAEEPLFYGIPIAGAILYPNYGILRSTTVPIHQKRSSRTTTISSPGSRTRTPPVLQDDSLPYLRLSAANSQLQPTVPAESPPADPHVSEVTSLHSVIDHAIPPPKKHSAQSHRS</sequence>
<feature type="compositionally biased region" description="Polar residues" evidence="1">
    <location>
        <begin position="93"/>
        <end position="105"/>
    </location>
</feature>
<proteinExistence type="predicted"/>
<keyword evidence="3" id="KW-1185">Reference proteome</keyword>
<evidence type="ECO:0000313" key="3">
    <source>
        <dbReference type="Proteomes" id="UP000028524"/>
    </source>
</evidence>
<feature type="region of interest" description="Disordered" evidence="1">
    <location>
        <begin position="36"/>
        <end position="55"/>
    </location>
</feature>
<organism evidence="2 3">
    <name type="scientific">Stachybotrys chlorohalonatus (strain IBT 40285)</name>
    <dbReference type="NCBI Taxonomy" id="1283841"/>
    <lineage>
        <taxon>Eukaryota</taxon>
        <taxon>Fungi</taxon>
        <taxon>Dikarya</taxon>
        <taxon>Ascomycota</taxon>
        <taxon>Pezizomycotina</taxon>
        <taxon>Sordariomycetes</taxon>
        <taxon>Hypocreomycetidae</taxon>
        <taxon>Hypocreales</taxon>
        <taxon>Stachybotryaceae</taxon>
        <taxon>Stachybotrys</taxon>
    </lineage>
</organism>
<reference evidence="2 3" key="1">
    <citation type="journal article" date="2014" name="BMC Genomics">
        <title>Comparative genome sequencing reveals chemotype-specific gene clusters in the toxigenic black mold Stachybotrys.</title>
        <authorList>
            <person name="Semeiks J."/>
            <person name="Borek D."/>
            <person name="Otwinowski Z."/>
            <person name="Grishin N.V."/>
        </authorList>
    </citation>
    <scope>NUCLEOTIDE SEQUENCE [LARGE SCALE GENOMIC DNA]</scope>
    <source>
        <strain evidence="2 3">IBT 40285</strain>
    </source>
</reference>
<dbReference type="InParanoid" id="A0A084QBC0"/>
<protein>
    <submittedName>
        <fullName evidence="2">Uncharacterized protein</fullName>
    </submittedName>
</protein>
<accession>A0A084QBC0</accession>
<evidence type="ECO:0000256" key="1">
    <source>
        <dbReference type="SAM" id="MobiDB-lite"/>
    </source>
</evidence>
<dbReference type="Proteomes" id="UP000028524">
    <property type="component" value="Unassembled WGS sequence"/>
</dbReference>
<evidence type="ECO:0000313" key="2">
    <source>
        <dbReference type="EMBL" id="KFA61255.1"/>
    </source>
</evidence>
<feature type="compositionally biased region" description="Basic residues" evidence="1">
    <location>
        <begin position="159"/>
        <end position="169"/>
    </location>
</feature>
<name>A0A084QBC0_STAC4</name>
<feature type="region of interest" description="Disordered" evidence="1">
    <location>
        <begin position="127"/>
        <end position="169"/>
    </location>
</feature>